<proteinExistence type="inferred from homology"/>
<gene>
    <name evidence="4" type="ORF">YC6258_04067</name>
</gene>
<comment type="subcellular location">
    <subcellularLocation>
        <location evidence="1">Cytoplasm</location>
        <location evidence="1">Nucleoid</location>
    </subcellularLocation>
</comment>
<comment type="similarity">
    <text evidence="2">Belongs to the YejK family.</text>
</comment>
<dbReference type="InterPro" id="IPR007358">
    <property type="entry name" value="Nucleoid_associated_NdpA"/>
</dbReference>
<dbReference type="Proteomes" id="UP000032266">
    <property type="component" value="Chromosome"/>
</dbReference>
<dbReference type="Pfam" id="PF04245">
    <property type="entry name" value="NA37"/>
    <property type="match status" value="1"/>
</dbReference>
<evidence type="ECO:0000313" key="5">
    <source>
        <dbReference type="Proteomes" id="UP000032266"/>
    </source>
</evidence>
<evidence type="ECO:0000256" key="2">
    <source>
        <dbReference type="ARBA" id="ARBA00009035"/>
    </source>
</evidence>
<dbReference type="PANTHER" id="PTHR38772:SF1">
    <property type="entry name" value="NUCLEOID-ASSOCIATED PROTEIN YEJK"/>
    <property type="match status" value="1"/>
</dbReference>
<sequence>MPLTHAIVHHLTQTAHAEKLHLRDTEMNLDESLKHLVNEVKSSFYNRASKQYGRFHEESGHFKALTQQWLQGSLDFTAYSSRVMQQLQLKLQETQQESDGHWLFAVEELQQERLFWLFHLKHKDGMYLTHDIELAQGMLLDFTKLGFGACINIPALENQETDFFTVSFGFGDRSLQSTVLEFTDFTDTVDTTADTERFMAIVKAYTEQLPPEKGASYRSKAIQYCAEQDKQGETVVCQELSEVIDEEVGNTEAESLIRYIEQAEPEAKKEFIPDRKSLKRFMRYTGKSKEVSISFSNESLGSQVEFDPDNERLIINSLPAALLKQLKQE</sequence>
<dbReference type="AlphaFoldDB" id="A0A0C5VRW7"/>
<dbReference type="KEGG" id="gsn:YC6258_04067"/>
<dbReference type="EMBL" id="CP007142">
    <property type="protein sequence ID" value="AJQ96103.1"/>
    <property type="molecule type" value="Genomic_DNA"/>
</dbReference>
<keyword evidence="3" id="KW-0963">Cytoplasm</keyword>
<dbReference type="OrthoDB" id="9131762at2"/>
<organism evidence="4 5">
    <name type="scientific">Gynuella sunshinyii YC6258</name>
    <dbReference type="NCBI Taxonomy" id="1445510"/>
    <lineage>
        <taxon>Bacteria</taxon>
        <taxon>Pseudomonadati</taxon>
        <taxon>Pseudomonadota</taxon>
        <taxon>Gammaproteobacteria</taxon>
        <taxon>Oceanospirillales</taxon>
        <taxon>Saccharospirillaceae</taxon>
        <taxon>Gynuella</taxon>
    </lineage>
</organism>
<dbReference type="PANTHER" id="PTHR38772">
    <property type="match status" value="1"/>
</dbReference>
<protein>
    <submittedName>
        <fullName evidence="4">Nucleoid-associated protein</fullName>
    </submittedName>
</protein>
<reference evidence="4 5" key="1">
    <citation type="submission" date="2014-01" db="EMBL/GenBank/DDBJ databases">
        <title>Full genme sequencing of cellulolytic bacterium Gynuella sunshinyii YC6258T gen. nov., sp. nov.</title>
        <authorList>
            <person name="Khan H."/>
            <person name="Chung E.J."/>
            <person name="Chung Y.R."/>
        </authorList>
    </citation>
    <scope>NUCLEOTIDE SEQUENCE [LARGE SCALE GENOMIC DNA]</scope>
    <source>
        <strain evidence="4 5">YC6258</strain>
    </source>
</reference>
<dbReference type="GO" id="GO:0003690">
    <property type="term" value="F:double-stranded DNA binding"/>
    <property type="evidence" value="ECO:0007669"/>
    <property type="project" value="TreeGrafter"/>
</dbReference>
<evidence type="ECO:0000256" key="3">
    <source>
        <dbReference type="ARBA" id="ARBA00022490"/>
    </source>
</evidence>
<dbReference type="GO" id="GO:0043590">
    <property type="term" value="C:bacterial nucleoid"/>
    <property type="evidence" value="ECO:0007669"/>
    <property type="project" value="TreeGrafter"/>
</dbReference>
<dbReference type="GO" id="GO:0003727">
    <property type="term" value="F:single-stranded RNA binding"/>
    <property type="evidence" value="ECO:0007669"/>
    <property type="project" value="TreeGrafter"/>
</dbReference>
<dbReference type="HOGENOM" id="CLU_063050_1_0_6"/>
<accession>A0A0C5VRW7</accession>
<name>A0A0C5VRW7_9GAMM</name>
<evidence type="ECO:0000256" key="1">
    <source>
        <dbReference type="ARBA" id="ARBA00004453"/>
    </source>
</evidence>
<keyword evidence="5" id="KW-1185">Reference proteome</keyword>
<dbReference type="RefSeq" id="WP_044618196.1">
    <property type="nucleotide sequence ID" value="NZ_CP007142.1"/>
</dbReference>
<dbReference type="STRING" id="1445510.YC6258_04067"/>
<evidence type="ECO:0000313" key="4">
    <source>
        <dbReference type="EMBL" id="AJQ96103.1"/>
    </source>
</evidence>